<dbReference type="PANTHER" id="PTHR36558:SF1">
    <property type="entry name" value="RESTRICTION ENDONUCLEASE DOMAIN-CONTAINING PROTEIN-RELATED"/>
    <property type="match status" value="1"/>
</dbReference>
<dbReference type="RefSeq" id="WP_126401657.1">
    <property type="nucleotide sequence ID" value="NZ_AP018907.1"/>
</dbReference>
<accession>A0A348G4U5</accession>
<name>A0A348G4U5_9HYPH</name>
<gene>
    <name evidence="2" type="ORF">BLTE_32630</name>
</gene>
<dbReference type="Pfam" id="PF05685">
    <property type="entry name" value="Uma2"/>
    <property type="match status" value="1"/>
</dbReference>
<keyword evidence="3" id="KW-1185">Reference proteome</keyword>
<evidence type="ECO:0000259" key="1">
    <source>
        <dbReference type="Pfam" id="PF05685"/>
    </source>
</evidence>
<dbReference type="PANTHER" id="PTHR36558">
    <property type="entry name" value="GLR1098 PROTEIN"/>
    <property type="match status" value="1"/>
</dbReference>
<organism evidence="2 3">
    <name type="scientific">Blastochloris tepida</name>
    <dbReference type="NCBI Taxonomy" id="2233851"/>
    <lineage>
        <taxon>Bacteria</taxon>
        <taxon>Pseudomonadati</taxon>
        <taxon>Pseudomonadota</taxon>
        <taxon>Alphaproteobacteria</taxon>
        <taxon>Hyphomicrobiales</taxon>
        <taxon>Blastochloridaceae</taxon>
        <taxon>Blastochloris</taxon>
    </lineage>
</organism>
<evidence type="ECO:0000313" key="2">
    <source>
        <dbReference type="EMBL" id="BBF94578.1"/>
    </source>
</evidence>
<dbReference type="InterPro" id="IPR008538">
    <property type="entry name" value="Uma2"/>
</dbReference>
<dbReference type="CDD" id="cd06260">
    <property type="entry name" value="DUF820-like"/>
    <property type="match status" value="1"/>
</dbReference>
<reference evidence="2 3" key="1">
    <citation type="submission" date="2018-08" db="EMBL/GenBank/DDBJ databases">
        <title>Complete genome sequencing of Blastochloris tepida GI.</title>
        <authorList>
            <person name="Tsukatani Y."/>
            <person name="Mori H."/>
        </authorList>
    </citation>
    <scope>NUCLEOTIDE SEQUENCE [LARGE SCALE GENOMIC DNA]</scope>
    <source>
        <strain evidence="2 3">GI</strain>
    </source>
</reference>
<proteinExistence type="predicted"/>
<dbReference type="EMBL" id="AP018907">
    <property type="protein sequence ID" value="BBF94578.1"/>
    <property type="molecule type" value="Genomic_DNA"/>
</dbReference>
<dbReference type="InterPro" id="IPR012296">
    <property type="entry name" value="Nuclease_put_TT1808"/>
</dbReference>
<dbReference type="Proteomes" id="UP000266934">
    <property type="component" value="Chromosome"/>
</dbReference>
<evidence type="ECO:0000313" key="3">
    <source>
        <dbReference type="Proteomes" id="UP000266934"/>
    </source>
</evidence>
<dbReference type="Gene3D" id="3.90.1570.10">
    <property type="entry name" value="tt1808, chain A"/>
    <property type="match status" value="1"/>
</dbReference>
<dbReference type="AlphaFoldDB" id="A0A348G4U5"/>
<dbReference type="OrthoDB" id="7959022at2"/>
<dbReference type="SUPFAM" id="SSF52980">
    <property type="entry name" value="Restriction endonuclease-like"/>
    <property type="match status" value="1"/>
</dbReference>
<dbReference type="KEGG" id="blag:BLTE_32630"/>
<protein>
    <recommendedName>
        <fullName evidence="1">Putative restriction endonuclease domain-containing protein</fullName>
    </recommendedName>
</protein>
<sequence>MTAAANTLAMASQAARPATPQAFLAWAAGREGRFEFAAGRIMMMGLATRAHALASTRLAVALLARLDIRLWSVTAAGLAVRVRESVRYPDVLVEPAGGDGAALYTDQPALIVEVLSPSSLALDFTTKAREYTSLPSLKIYVVASADEPRLWLWRRGADGAFPLDPEEIAGADAVLPLPEFATDLPLAEAYRGVR</sequence>
<feature type="domain" description="Putative restriction endonuclease" evidence="1">
    <location>
        <begin position="21"/>
        <end position="177"/>
    </location>
</feature>
<dbReference type="InterPro" id="IPR011335">
    <property type="entry name" value="Restrct_endonuc-II-like"/>
</dbReference>